<evidence type="ECO:0000256" key="1">
    <source>
        <dbReference type="SAM" id="MobiDB-lite"/>
    </source>
</evidence>
<sequence>MFPRDSPVSPPTKKRTISRRSPHVAHQSLSPLHPPSLTGWTEKMTSHTPHSSSSVFSSLFFSIFSRTSSSVVRLRSSRYLSRSSSSSSFLSHHSLSFVNFLLSWHPFNSRHLNEGKLSSISSSSFIVSSFSSFHFSSLSFSWMVHLLFFFFLLDGSTHALADLLPSSQSTSSGVHTPHVLREQSKSLSSPLSVYSDSFSESPLSSSFFFPPPISSFSSPRSSPFSNDEFSSSQQADESIHLHRLTGDRFSSIISPLRLPPGERSKNINQHRRDLLPFHSTFFSHLPDPSAFSYIISSHHPAVHTPAASSSPGIADFSSLLALKEKQEIDAIKGPREILPLLHNDERDEFSPSLLPLLETGENTSKIESRDLLSYQDGRVFFPNSQIFSRGALGDYGRNGALIRDRGEDEKEEEKRGEVIRSSSTSLVQMSGLASLDTRQTRRLLLMAVKGATR</sequence>
<comment type="caution">
    <text evidence="2">The sequence shown here is derived from an EMBL/GenBank/DDBJ whole genome shotgun (WGS) entry which is preliminary data.</text>
</comment>
<dbReference type="AlphaFoldDB" id="A0A2C6K067"/>
<dbReference type="GeneID" id="94429864"/>
<evidence type="ECO:0000313" key="2">
    <source>
        <dbReference type="EMBL" id="PHJ19671.1"/>
    </source>
</evidence>
<feature type="compositionally biased region" description="Basic residues" evidence="1">
    <location>
        <begin position="12"/>
        <end position="23"/>
    </location>
</feature>
<protein>
    <submittedName>
        <fullName evidence="2">Uncharacterized protein</fullName>
    </submittedName>
</protein>
<dbReference type="Proteomes" id="UP000221165">
    <property type="component" value="Unassembled WGS sequence"/>
</dbReference>
<feature type="non-terminal residue" evidence="2">
    <location>
        <position position="453"/>
    </location>
</feature>
<keyword evidence="3" id="KW-1185">Reference proteome</keyword>
<gene>
    <name evidence="2" type="ORF">CSUI_006496</name>
</gene>
<dbReference type="RefSeq" id="XP_067921369.1">
    <property type="nucleotide sequence ID" value="XM_068066653.1"/>
</dbReference>
<proteinExistence type="predicted"/>
<reference evidence="2 3" key="1">
    <citation type="journal article" date="2017" name="Int. J. Parasitol.">
        <title>The genome of the protozoan parasite Cystoisospora suis and a reverse vaccinology approach to identify vaccine candidates.</title>
        <authorList>
            <person name="Palmieri N."/>
            <person name="Shrestha A."/>
            <person name="Ruttkowski B."/>
            <person name="Beck T."/>
            <person name="Vogl C."/>
            <person name="Tomley F."/>
            <person name="Blake D.P."/>
            <person name="Joachim A."/>
        </authorList>
    </citation>
    <scope>NUCLEOTIDE SEQUENCE [LARGE SCALE GENOMIC DNA]</scope>
    <source>
        <strain evidence="2 3">Wien I</strain>
    </source>
</reference>
<dbReference type="EMBL" id="MIGC01003297">
    <property type="protein sequence ID" value="PHJ19671.1"/>
    <property type="molecule type" value="Genomic_DNA"/>
</dbReference>
<evidence type="ECO:0000313" key="3">
    <source>
        <dbReference type="Proteomes" id="UP000221165"/>
    </source>
</evidence>
<feature type="region of interest" description="Disordered" evidence="1">
    <location>
        <begin position="1"/>
        <end position="34"/>
    </location>
</feature>
<name>A0A2C6K067_9APIC</name>
<accession>A0A2C6K067</accession>
<organism evidence="2 3">
    <name type="scientific">Cystoisospora suis</name>
    <dbReference type="NCBI Taxonomy" id="483139"/>
    <lineage>
        <taxon>Eukaryota</taxon>
        <taxon>Sar</taxon>
        <taxon>Alveolata</taxon>
        <taxon>Apicomplexa</taxon>
        <taxon>Conoidasida</taxon>
        <taxon>Coccidia</taxon>
        <taxon>Eucoccidiorida</taxon>
        <taxon>Eimeriorina</taxon>
        <taxon>Sarcocystidae</taxon>
        <taxon>Cystoisospora</taxon>
    </lineage>
</organism>
<dbReference type="VEuPathDB" id="ToxoDB:CSUI_006496"/>